<comment type="caution">
    <text evidence="1">The sequence shown here is derived from an EMBL/GenBank/DDBJ whole genome shotgun (WGS) entry which is preliminary data.</text>
</comment>
<dbReference type="Pfam" id="PF00078">
    <property type="entry name" value="RVT_1"/>
    <property type="match status" value="1"/>
</dbReference>
<keyword evidence="2" id="KW-1185">Reference proteome</keyword>
<dbReference type="InterPro" id="IPR013083">
    <property type="entry name" value="Znf_RING/FYVE/PHD"/>
</dbReference>
<organism evidence="1 2">
    <name type="scientific">Paramuricea clavata</name>
    <name type="common">Red gorgonian</name>
    <name type="synonym">Violescent sea-whip</name>
    <dbReference type="NCBI Taxonomy" id="317549"/>
    <lineage>
        <taxon>Eukaryota</taxon>
        <taxon>Metazoa</taxon>
        <taxon>Cnidaria</taxon>
        <taxon>Anthozoa</taxon>
        <taxon>Octocorallia</taxon>
        <taxon>Malacalcyonacea</taxon>
        <taxon>Plexauridae</taxon>
        <taxon>Paramuricea</taxon>
    </lineage>
</organism>
<dbReference type="Gene3D" id="3.30.40.10">
    <property type="entry name" value="Zinc/RING finger domain, C3HC4 (zinc finger)"/>
    <property type="match status" value="1"/>
</dbReference>
<name>A0A7D9IDA4_PARCT</name>
<dbReference type="EMBL" id="CACRXK020004525">
    <property type="protein sequence ID" value="CAB4003053.1"/>
    <property type="molecule type" value="Genomic_DNA"/>
</dbReference>
<dbReference type="Proteomes" id="UP001152795">
    <property type="component" value="Unassembled WGS sequence"/>
</dbReference>
<feature type="non-terminal residue" evidence="1">
    <location>
        <position position="985"/>
    </location>
</feature>
<evidence type="ECO:0000313" key="1">
    <source>
        <dbReference type="EMBL" id="CAB4003053.1"/>
    </source>
</evidence>
<dbReference type="PANTHER" id="PTHR33332">
    <property type="entry name" value="REVERSE TRANSCRIPTASE DOMAIN-CONTAINING PROTEIN"/>
    <property type="match status" value="1"/>
</dbReference>
<dbReference type="InterPro" id="IPR011011">
    <property type="entry name" value="Znf_FYVE_PHD"/>
</dbReference>
<dbReference type="SUPFAM" id="SSF57903">
    <property type="entry name" value="FYVE/PHD zinc finger"/>
    <property type="match status" value="1"/>
</dbReference>
<protein>
    <submittedName>
        <fullName evidence="1">Uncharacterized protein</fullName>
    </submittedName>
</protein>
<proteinExistence type="predicted"/>
<dbReference type="SUPFAM" id="SSF56219">
    <property type="entry name" value="DNase I-like"/>
    <property type="match status" value="1"/>
</dbReference>
<dbReference type="AlphaFoldDB" id="A0A7D9IDA4"/>
<reference evidence="1" key="1">
    <citation type="submission" date="2020-04" db="EMBL/GenBank/DDBJ databases">
        <authorList>
            <person name="Alioto T."/>
            <person name="Alioto T."/>
            <person name="Gomez Garrido J."/>
        </authorList>
    </citation>
    <scope>NUCLEOTIDE SEQUENCE</scope>
    <source>
        <strain evidence="1">A484AB</strain>
    </source>
</reference>
<dbReference type="PROSITE" id="PS50878">
    <property type="entry name" value="RT_POL"/>
    <property type="match status" value="1"/>
</dbReference>
<dbReference type="InterPro" id="IPR036691">
    <property type="entry name" value="Endo/exonu/phosph_ase_sf"/>
</dbReference>
<dbReference type="OrthoDB" id="6016580at2759"/>
<sequence>MLGVGLNIVLFCVLSCAFGSDKYCNTCIKSGKWLFVGKTVQPWISSGAISISRNLMPTRSRAGYTKSRVPFYSNCSATFNIEYLRMCGDISPNPGPKSTRTCTECDRVVAKNHRATKCDGCSMWTHIKCGEMPPKQYRQMKLSGNISHTCRSCFEILKEFPFANTSLNSSNGSSDDSASDKQDIASVWADYDNIIEGNPKNVKTGHLNANSIGGFKFFEIKTWLLSGRFDVLVISETKIDASFPDSHFRVDGYRFCRSDRKAGGGGLIIYVRSDICFVRANQLNGLKFVQDLHRAPFHIMAIFDDVDDMFYAFEQLRMAIKEYFLKKSTEPENPREFWNAYRPFLHSKSKQANDIVLKDNGVVISEKGEIAELFNENFLKVADDVGLISERDYGEVKNLLSAINVRKSRGYDMLSPKLIKESAGIIATPIANILNASINQNCYPSAWKKGQLTPLFKKDDEFSKANYRPVTVLPVLNNIYERLLAAQMDEFCTAILSDYISSYRKCFSCETALLRLTEDWRKMRDNGELVASLQIAMDLSKAFDVIQHDLLLAKLKAYGVEERSCALLRDYLSGRQQRVKIGDTVSAWADVRRGVLQGSVLGPTFFNIFINDLFYHVTQAKLNAYADDHQIYHSDIDPVALEKCVCDEVEVANQWYHNNGMIICLLYKAFILPNFDYCSSYLAYYSEKLAMMHKFNNTAPNEIPMNFNYSSCSTKPIRLLLVVSTCSQSCRHLCTSNHAVSRNVTATTTIIRIDCFLTIVDAVTKALKMAVFSNFTDYFNCASNCLIINLCIQPTSRNMIDLELYRMKMLCRVCCSLARFVETNLLIPVHDANGNKFQKLQKVNIRMGANVDWLPCFYKLTFEVEKRVLAITYKAYFQLQNYRTLSVHVSAHVDQLNKVRFIGWIQHDLIKGGVFELKCHSHILKVIHQQQMMTINNFLVQNCKSFRFHCTISLRHFIYKLSLIGYEHAYKFPKKKTIYIITTLI</sequence>
<evidence type="ECO:0000313" key="2">
    <source>
        <dbReference type="Proteomes" id="UP001152795"/>
    </source>
</evidence>
<gene>
    <name evidence="1" type="ORF">PACLA_8A035477</name>
</gene>
<dbReference type="CDD" id="cd01650">
    <property type="entry name" value="RT_nLTR_like"/>
    <property type="match status" value="1"/>
</dbReference>
<accession>A0A7D9IDA4</accession>
<dbReference type="InterPro" id="IPR000477">
    <property type="entry name" value="RT_dom"/>
</dbReference>